<protein>
    <recommendedName>
        <fullName evidence="4">DUF3040 domain-containing protein</fullName>
    </recommendedName>
</protein>
<name>A0ABQ5N021_9MICC</name>
<dbReference type="Proteomes" id="UP001209654">
    <property type="component" value="Unassembled WGS sequence"/>
</dbReference>
<accession>A0ABQ5N021</accession>
<evidence type="ECO:0000313" key="3">
    <source>
        <dbReference type="Proteomes" id="UP001209654"/>
    </source>
</evidence>
<keyword evidence="3" id="KW-1185">Reference proteome</keyword>
<dbReference type="EMBL" id="BRVS01000044">
    <property type="protein sequence ID" value="GLB69571.1"/>
    <property type="molecule type" value="Genomic_DNA"/>
</dbReference>
<comment type="caution">
    <text evidence="2">The sequence shown here is derived from an EMBL/GenBank/DDBJ whole genome shotgun (WGS) entry which is preliminary data.</text>
</comment>
<feature type="transmembrane region" description="Helical" evidence="1">
    <location>
        <begin position="68"/>
        <end position="85"/>
    </location>
</feature>
<dbReference type="Pfam" id="PF11239">
    <property type="entry name" value="DUF3040"/>
    <property type="match status" value="1"/>
</dbReference>
<organism evidence="2 3">
    <name type="scientific">Arthrobacter mangrovi</name>
    <dbReference type="NCBI Taxonomy" id="2966350"/>
    <lineage>
        <taxon>Bacteria</taxon>
        <taxon>Bacillati</taxon>
        <taxon>Actinomycetota</taxon>
        <taxon>Actinomycetes</taxon>
        <taxon>Micrococcales</taxon>
        <taxon>Micrococcaceae</taxon>
        <taxon>Arthrobacter</taxon>
    </lineage>
</organism>
<evidence type="ECO:0008006" key="4">
    <source>
        <dbReference type="Google" id="ProtNLM"/>
    </source>
</evidence>
<keyword evidence="1" id="KW-1133">Transmembrane helix</keyword>
<gene>
    <name evidence="2" type="ORF">AHIS1636_40170</name>
</gene>
<dbReference type="RefSeq" id="WP_264797676.1">
    <property type="nucleotide sequence ID" value="NZ_BRVS01000044.1"/>
</dbReference>
<keyword evidence="1" id="KW-0812">Transmembrane</keyword>
<feature type="transmembrane region" description="Helical" evidence="1">
    <location>
        <begin position="42"/>
        <end position="62"/>
    </location>
</feature>
<reference evidence="2 3" key="1">
    <citation type="journal article" date="2023" name="Int. J. Syst. Evol. Microbiol.">
        <title>Arthrobacter mangrovi sp. nov., an actinobacterium isolated from the rhizosphere of a mangrove.</title>
        <authorList>
            <person name="Hamada M."/>
            <person name="Saitou S."/>
            <person name="Enomoto N."/>
            <person name="Nanri K."/>
            <person name="Hidaka K."/>
            <person name="Miura T."/>
            <person name="Tamura T."/>
        </authorList>
    </citation>
    <scope>NUCLEOTIDE SEQUENCE [LARGE SCALE GENOMIC DNA]</scope>
    <source>
        <strain evidence="2 3">NBRC 112813</strain>
    </source>
</reference>
<sequence length="93" mass="10572">MPLSDEERYRLEQLEYELREDDPRLARKLRSGLVQERPGPRVLLHGLAVLAAFGLLIVGLLAMVTLDSFGGFILLAAGCYWLTVLRHQQDPRQ</sequence>
<dbReference type="InterPro" id="IPR021401">
    <property type="entry name" value="DUF3040"/>
</dbReference>
<proteinExistence type="predicted"/>
<keyword evidence="1" id="KW-0472">Membrane</keyword>
<evidence type="ECO:0000313" key="2">
    <source>
        <dbReference type="EMBL" id="GLB69571.1"/>
    </source>
</evidence>
<evidence type="ECO:0000256" key="1">
    <source>
        <dbReference type="SAM" id="Phobius"/>
    </source>
</evidence>